<dbReference type="EMBL" id="NMUH01001386">
    <property type="protein sequence ID" value="MQL91852.1"/>
    <property type="molecule type" value="Genomic_DNA"/>
</dbReference>
<proteinExistence type="predicted"/>
<dbReference type="Pfam" id="PF23559">
    <property type="entry name" value="WHD_DRP"/>
    <property type="match status" value="1"/>
</dbReference>
<keyword evidence="5" id="KW-1185">Reference proteome</keyword>
<reference evidence="4" key="1">
    <citation type="submission" date="2017-07" db="EMBL/GenBank/DDBJ databases">
        <title>Taro Niue Genome Assembly and Annotation.</title>
        <authorList>
            <person name="Atibalentja N."/>
            <person name="Keating K."/>
            <person name="Fields C.J."/>
        </authorList>
    </citation>
    <scope>NUCLEOTIDE SEQUENCE</scope>
    <source>
        <strain evidence="4">Niue_2</strain>
        <tissue evidence="4">Leaf</tissue>
    </source>
</reference>
<dbReference type="Proteomes" id="UP000652761">
    <property type="component" value="Unassembled WGS sequence"/>
</dbReference>
<evidence type="ECO:0000259" key="3">
    <source>
        <dbReference type="Pfam" id="PF23559"/>
    </source>
</evidence>
<evidence type="ECO:0000313" key="5">
    <source>
        <dbReference type="Proteomes" id="UP000652761"/>
    </source>
</evidence>
<dbReference type="Gene3D" id="1.10.10.10">
    <property type="entry name" value="Winged helix-like DNA-binding domain superfamily/Winged helix DNA-binding domain"/>
    <property type="match status" value="1"/>
</dbReference>
<sequence>MIRNFRGLRLAPILMGRAMLSRLDHAVLEEAVKAWEHKHRGWEQASQGLEQVLYATLEFVYGSLATDRMRECLLYCCLFPEGRDISREQLIDYWFGEGLLDITEKAGLYIARSKGYKLLHTLLSAGLLEKGDHDEERSVKVPDSVRMMAQSLGFLTTRGNNKFVAPLKVTGDDTVPQARWASLTQ</sequence>
<dbReference type="InterPro" id="IPR058922">
    <property type="entry name" value="WHD_DRP"/>
</dbReference>
<organism evidence="4 5">
    <name type="scientific">Colocasia esculenta</name>
    <name type="common">Wild taro</name>
    <name type="synonym">Arum esculentum</name>
    <dbReference type="NCBI Taxonomy" id="4460"/>
    <lineage>
        <taxon>Eukaryota</taxon>
        <taxon>Viridiplantae</taxon>
        <taxon>Streptophyta</taxon>
        <taxon>Embryophyta</taxon>
        <taxon>Tracheophyta</taxon>
        <taxon>Spermatophyta</taxon>
        <taxon>Magnoliopsida</taxon>
        <taxon>Liliopsida</taxon>
        <taxon>Araceae</taxon>
        <taxon>Aroideae</taxon>
        <taxon>Colocasieae</taxon>
        <taxon>Colocasia</taxon>
    </lineage>
</organism>
<dbReference type="GO" id="GO:0042742">
    <property type="term" value="P:defense response to bacterium"/>
    <property type="evidence" value="ECO:0007669"/>
    <property type="project" value="UniProtKB-ARBA"/>
</dbReference>
<evidence type="ECO:0000256" key="2">
    <source>
        <dbReference type="ARBA" id="ARBA00022821"/>
    </source>
</evidence>
<dbReference type="InterPro" id="IPR044974">
    <property type="entry name" value="Disease_R_plants"/>
</dbReference>
<gene>
    <name evidence="4" type="ORF">Taro_024468</name>
</gene>
<dbReference type="InterPro" id="IPR036388">
    <property type="entry name" value="WH-like_DNA-bd_sf"/>
</dbReference>
<dbReference type="AlphaFoldDB" id="A0A843V0E9"/>
<dbReference type="PANTHER" id="PTHR23155:SF1044">
    <property type="entry name" value="DISEASE RESISTANCE PROTEIN RPS2"/>
    <property type="match status" value="1"/>
</dbReference>
<accession>A0A843V0E9</accession>
<dbReference type="GO" id="GO:0002758">
    <property type="term" value="P:innate immune response-activating signaling pathway"/>
    <property type="evidence" value="ECO:0007669"/>
    <property type="project" value="UniProtKB-ARBA"/>
</dbReference>
<name>A0A843V0E9_COLES</name>
<evidence type="ECO:0000313" key="4">
    <source>
        <dbReference type="EMBL" id="MQL91852.1"/>
    </source>
</evidence>
<dbReference type="GO" id="GO:0009626">
    <property type="term" value="P:plant-type hypersensitive response"/>
    <property type="evidence" value="ECO:0007669"/>
    <property type="project" value="UniProtKB-ARBA"/>
</dbReference>
<dbReference type="PANTHER" id="PTHR23155">
    <property type="entry name" value="DISEASE RESISTANCE PROTEIN RP"/>
    <property type="match status" value="1"/>
</dbReference>
<keyword evidence="1" id="KW-0677">Repeat</keyword>
<feature type="non-terminal residue" evidence="4">
    <location>
        <position position="185"/>
    </location>
</feature>
<feature type="domain" description="Disease resistance protein winged helix" evidence="3">
    <location>
        <begin position="78"/>
        <end position="146"/>
    </location>
</feature>
<dbReference type="OrthoDB" id="1739333at2759"/>
<comment type="caution">
    <text evidence="4">The sequence shown here is derived from an EMBL/GenBank/DDBJ whole genome shotgun (WGS) entry which is preliminary data.</text>
</comment>
<evidence type="ECO:0000256" key="1">
    <source>
        <dbReference type="ARBA" id="ARBA00022737"/>
    </source>
</evidence>
<keyword evidence="2" id="KW-0611">Plant defense</keyword>
<dbReference type="FunFam" id="1.10.10.10:FF:000322">
    <property type="entry name" value="Probable disease resistance protein At1g63360"/>
    <property type="match status" value="1"/>
</dbReference>
<protein>
    <recommendedName>
        <fullName evidence="3">Disease resistance protein winged helix domain-containing protein</fullName>
    </recommendedName>
</protein>